<comment type="caution">
    <text evidence="1">The sequence shown here is derived from an EMBL/GenBank/DDBJ whole genome shotgun (WGS) entry which is preliminary data.</text>
</comment>
<evidence type="ECO:0000313" key="2">
    <source>
        <dbReference type="Proteomes" id="UP000438429"/>
    </source>
</evidence>
<gene>
    <name evidence="1" type="ORF">F2P81_013931</name>
</gene>
<dbReference type="Proteomes" id="UP000438429">
    <property type="component" value="Unassembled WGS sequence"/>
</dbReference>
<organism evidence="1 2">
    <name type="scientific">Scophthalmus maximus</name>
    <name type="common">Turbot</name>
    <name type="synonym">Psetta maxima</name>
    <dbReference type="NCBI Taxonomy" id="52904"/>
    <lineage>
        <taxon>Eukaryota</taxon>
        <taxon>Metazoa</taxon>
        <taxon>Chordata</taxon>
        <taxon>Craniata</taxon>
        <taxon>Vertebrata</taxon>
        <taxon>Euteleostomi</taxon>
        <taxon>Actinopterygii</taxon>
        <taxon>Neopterygii</taxon>
        <taxon>Teleostei</taxon>
        <taxon>Neoteleostei</taxon>
        <taxon>Acanthomorphata</taxon>
        <taxon>Carangaria</taxon>
        <taxon>Pleuronectiformes</taxon>
        <taxon>Pleuronectoidei</taxon>
        <taxon>Scophthalmidae</taxon>
        <taxon>Scophthalmus</taxon>
    </lineage>
</organism>
<dbReference type="EMBL" id="VEVO01000012">
    <property type="protein sequence ID" value="KAF0033865.1"/>
    <property type="molecule type" value="Genomic_DNA"/>
</dbReference>
<reference evidence="1 2" key="1">
    <citation type="submission" date="2019-06" db="EMBL/GenBank/DDBJ databases">
        <title>Draft genomes of female and male turbot (Scophthalmus maximus).</title>
        <authorList>
            <person name="Xu H."/>
            <person name="Xu X.-W."/>
            <person name="Shao C."/>
            <person name="Chen S."/>
        </authorList>
    </citation>
    <scope>NUCLEOTIDE SEQUENCE [LARGE SCALE GENOMIC DNA]</scope>
    <source>
        <strain evidence="1">Ysfricsl-2016a</strain>
        <tissue evidence="1">Blood</tissue>
    </source>
</reference>
<protein>
    <submittedName>
        <fullName evidence="1">Uncharacterized protein</fullName>
    </submittedName>
</protein>
<name>A0A6A4SMS3_SCOMX</name>
<accession>A0A6A4SMS3</accession>
<sequence length="102" mass="10659">MPTRMCGLLTELLDAGLCVVRRMSGCGVALAHGCVVPDVSAKPVSSPGRIAGTRSEKGKTYAEEGTMLGQLSFNSLVLNSYDVCDECVMIGLQISHLGGQSL</sequence>
<proteinExistence type="predicted"/>
<dbReference type="AlphaFoldDB" id="A0A6A4SMS3"/>
<evidence type="ECO:0000313" key="1">
    <source>
        <dbReference type="EMBL" id="KAF0033865.1"/>
    </source>
</evidence>